<accession>A0A1X6MYG0</accession>
<feature type="non-terminal residue" evidence="1">
    <location>
        <position position="73"/>
    </location>
</feature>
<keyword evidence="2" id="KW-1185">Reference proteome</keyword>
<evidence type="ECO:0008006" key="3">
    <source>
        <dbReference type="Google" id="ProtNLM"/>
    </source>
</evidence>
<dbReference type="OrthoDB" id="6513042at2759"/>
<gene>
    <name evidence="1" type="ORF">POSPLADRAFT_1090250</name>
</gene>
<evidence type="ECO:0000313" key="1">
    <source>
        <dbReference type="EMBL" id="OSX61418.1"/>
    </source>
</evidence>
<protein>
    <recommendedName>
        <fullName evidence="3">DNA2/NAM7 helicase-like C-terminal domain-containing protein</fullName>
    </recommendedName>
</protein>
<dbReference type="EMBL" id="KZ110598">
    <property type="protein sequence ID" value="OSX61418.1"/>
    <property type="molecule type" value="Genomic_DNA"/>
</dbReference>
<dbReference type="GeneID" id="36328026"/>
<organism evidence="1 2">
    <name type="scientific">Postia placenta MAD-698-R-SB12</name>
    <dbReference type="NCBI Taxonomy" id="670580"/>
    <lineage>
        <taxon>Eukaryota</taxon>
        <taxon>Fungi</taxon>
        <taxon>Dikarya</taxon>
        <taxon>Basidiomycota</taxon>
        <taxon>Agaricomycotina</taxon>
        <taxon>Agaricomycetes</taxon>
        <taxon>Polyporales</taxon>
        <taxon>Adustoporiaceae</taxon>
        <taxon>Rhodonia</taxon>
    </lineage>
</organism>
<dbReference type="AlphaFoldDB" id="A0A1X6MYG0"/>
<name>A0A1X6MYG0_9APHY</name>
<dbReference type="Proteomes" id="UP000194127">
    <property type="component" value="Unassembled WGS sequence"/>
</dbReference>
<proteinExistence type="predicted"/>
<sequence>MNVMLTRLQAGMVIVTNRPFLDSSGRNTLLGCMAQHWKDERGEAVWTLPQRIAERTANMPGVTMTPSTPKVPR</sequence>
<evidence type="ECO:0000313" key="2">
    <source>
        <dbReference type="Proteomes" id="UP000194127"/>
    </source>
</evidence>
<dbReference type="RefSeq" id="XP_024338212.1">
    <property type="nucleotide sequence ID" value="XM_024483077.1"/>
</dbReference>
<reference evidence="1 2" key="1">
    <citation type="submission" date="2017-04" db="EMBL/GenBank/DDBJ databases">
        <title>Genome Sequence of the Model Brown-Rot Fungus Postia placenta SB12.</title>
        <authorList>
            <consortium name="DOE Joint Genome Institute"/>
            <person name="Gaskell J."/>
            <person name="Kersten P."/>
            <person name="Larrondo L.F."/>
            <person name="Canessa P."/>
            <person name="Martinez D."/>
            <person name="Hibbett D."/>
            <person name="Schmoll M."/>
            <person name="Kubicek C.P."/>
            <person name="Martinez A.T."/>
            <person name="Yadav J."/>
            <person name="Master E."/>
            <person name="Magnuson J.K."/>
            <person name="James T."/>
            <person name="Yaver D."/>
            <person name="Berka R."/>
            <person name="Labutti K."/>
            <person name="Lipzen A."/>
            <person name="Aerts A."/>
            <person name="Barry K."/>
            <person name="Henrissat B."/>
            <person name="Blanchette R."/>
            <person name="Grigoriev I."/>
            <person name="Cullen D."/>
        </authorList>
    </citation>
    <scope>NUCLEOTIDE SEQUENCE [LARGE SCALE GENOMIC DNA]</scope>
    <source>
        <strain evidence="1 2">MAD-698-R-SB12</strain>
    </source>
</reference>